<keyword evidence="6" id="KW-0862">Zinc</keyword>
<sequence length="676" mass="74242">MAKGKVSSSSGGSTAIESTVKRVTESERQSVMSQKVCIMLTPCDLITDIDCNFKAKETSSEVDVQSTGNADQMGSSGIGNQSHNGDAVCLADASIIEDEVRSPSNGFSPVNFYGSKKQNMSPRIRLFSPSSQKLLKEEHSKSLSKHSLGVKRKNKKQGNSSEVRKKQRTSNMARQSEFSEGKQRSVATGKQTFSAFVDSTTNVSKAENHVERKDETKLCKSEINGFESNVTKEKRFSSCGAFEQSNNTSGGATNSDSSPTMANVASSNASEVESIGSEVSLYSGPGSVIDGLFLRKNGNEYFFSNSLDTDTQNTEEFACQKFSRESVINGVTKLNPFSTCDNVNRLTEEPPISCDVADNSQSSFSISLPSPDTSESDFTLKLSEKEADSSSTKSSPEHQAPITKYFKSMTGPKCRTKLITRSVSSSGMSSIENSPEVKTRISPSRRSKVGKRQEQMYLDLGQKDFGHVTCPTCGMVYTKAQPDDEAEHIRHHKRFVSGLRFSGWKNESLIKEYQDGRVIMVGPDDHPLHLKKVEEIRKVVDSELGFVADVPYIQSEAKTFLFITAKKVVGCTVAVQIDQGYPVLPSPGESSTPKKQIAAWCCSTTPTLAQCGISRIWVHSRYRRKKVATRLLDCVRMNFLYGCVIPRELVAFSDPTPDGKRLAQSYTGTSQFLVFR</sequence>
<dbReference type="Pfam" id="PF13880">
    <property type="entry name" value="Acetyltransf_13"/>
    <property type="match status" value="1"/>
</dbReference>
<comment type="subcellular location">
    <subcellularLocation>
        <location evidence="1">Nucleus</location>
    </subcellularLocation>
</comment>
<feature type="domain" description="N-acetyltransferase ESCO acetyl-transferase" evidence="12">
    <location>
        <begin position="609"/>
        <end position="675"/>
    </location>
</feature>
<keyword evidence="9" id="KW-0012">Acyltransferase</keyword>
<feature type="domain" description="N-acetyltransferase ESCO zinc-finger" evidence="11">
    <location>
        <begin position="455"/>
        <end position="494"/>
    </location>
</feature>
<keyword evidence="4" id="KW-0479">Metal-binding</keyword>
<keyword evidence="14" id="KW-1185">Reference proteome</keyword>
<keyword evidence="7" id="KW-0539">Nucleus</keyword>
<evidence type="ECO:0000313" key="14">
    <source>
        <dbReference type="Proteomes" id="UP001159427"/>
    </source>
</evidence>
<evidence type="ECO:0008006" key="15">
    <source>
        <dbReference type="Google" id="ProtNLM"/>
    </source>
</evidence>
<dbReference type="Pfam" id="PF13878">
    <property type="entry name" value="zf-C2H2_3"/>
    <property type="match status" value="1"/>
</dbReference>
<feature type="compositionally biased region" description="Low complexity" evidence="10">
    <location>
        <begin position="363"/>
        <end position="373"/>
    </location>
</feature>
<evidence type="ECO:0000259" key="12">
    <source>
        <dbReference type="Pfam" id="PF13880"/>
    </source>
</evidence>
<evidence type="ECO:0000256" key="6">
    <source>
        <dbReference type="ARBA" id="ARBA00022833"/>
    </source>
</evidence>
<protein>
    <recommendedName>
        <fullName evidence="15">N-acetyltransferase ESCO2</fullName>
    </recommendedName>
</protein>
<gene>
    <name evidence="13" type="ORF">PEVE_00031468</name>
</gene>
<dbReference type="PANTHER" id="PTHR45884">
    <property type="entry name" value="N-ACETYLTRANSFERASE ECO"/>
    <property type="match status" value="1"/>
</dbReference>
<feature type="compositionally biased region" description="Polar residues" evidence="10">
    <location>
        <begin position="61"/>
        <end position="83"/>
    </location>
</feature>
<evidence type="ECO:0000256" key="1">
    <source>
        <dbReference type="ARBA" id="ARBA00004123"/>
    </source>
</evidence>
<evidence type="ECO:0000256" key="10">
    <source>
        <dbReference type="SAM" id="MobiDB-lite"/>
    </source>
</evidence>
<accession>A0ABN8LI37</accession>
<feature type="region of interest" description="Disordered" evidence="10">
    <location>
        <begin position="242"/>
        <end position="265"/>
    </location>
</feature>
<evidence type="ECO:0000256" key="5">
    <source>
        <dbReference type="ARBA" id="ARBA00022771"/>
    </source>
</evidence>
<keyword evidence="3" id="KW-0808">Transferase</keyword>
<feature type="compositionally biased region" description="Polar residues" evidence="10">
    <location>
        <begin position="243"/>
        <end position="265"/>
    </location>
</feature>
<feature type="region of interest" description="Disordered" evidence="10">
    <location>
        <begin position="424"/>
        <end position="452"/>
    </location>
</feature>
<dbReference type="PANTHER" id="PTHR45884:SF2">
    <property type="entry name" value="N-ACETYLTRANSFERASE ECO"/>
    <property type="match status" value="1"/>
</dbReference>
<evidence type="ECO:0000256" key="9">
    <source>
        <dbReference type="ARBA" id="ARBA00023315"/>
    </source>
</evidence>
<feature type="region of interest" description="Disordered" evidence="10">
    <location>
        <begin position="363"/>
        <end position="403"/>
    </location>
</feature>
<evidence type="ECO:0000256" key="7">
    <source>
        <dbReference type="ARBA" id="ARBA00023242"/>
    </source>
</evidence>
<feature type="region of interest" description="Disordered" evidence="10">
    <location>
        <begin position="60"/>
        <end position="83"/>
    </location>
</feature>
<evidence type="ECO:0000313" key="13">
    <source>
        <dbReference type="EMBL" id="CAH3016670.1"/>
    </source>
</evidence>
<name>A0ABN8LI37_9CNID</name>
<feature type="region of interest" description="Disordered" evidence="10">
    <location>
        <begin position="1"/>
        <end position="25"/>
    </location>
</feature>
<feature type="region of interest" description="Disordered" evidence="10">
    <location>
        <begin position="135"/>
        <end position="186"/>
    </location>
</feature>
<feature type="compositionally biased region" description="Polar residues" evidence="10">
    <location>
        <begin position="424"/>
        <end position="433"/>
    </location>
</feature>
<dbReference type="InterPro" id="IPR028009">
    <property type="entry name" value="ESCO_Acetyltransf_dom"/>
</dbReference>
<organism evidence="13 14">
    <name type="scientific">Porites evermanni</name>
    <dbReference type="NCBI Taxonomy" id="104178"/>
    <lineage>
        <taxon>Eukaryota</taxon>
        <taxon>Metazoa</taxon>
        <taxon>Cnidaria</taxon>
        <taxon>Anthozoa</taxon>
        <taxon>Hexacorallia</taxon>
        <taxon>Scleractinia</taxon>
        <taxon>Fungiina</taxon>
        <taxon>Poritidae</taxon>
        <taxon>Porites</taxon>
    </lineage>
</organism>
<evidence type="ECO:0000259" key="11">
    <source>
        <dbReference type="Pfam" id="PF13878"/>
    </source>
</evidence>
<dbReference type="EMBL" id="CALNXI010000045">
    <property type="protein sequence ID" value="CAH3016670.1"/>
    <property type="molecule type" value="Genomic_DNA"/>
</dbReference>
<comment type="similarity">
    <text evidence="2">Belongs to the acetyltransferase family. ECO subfamily.</text>
</comment>
<proteinExistence type="inferred from homology"/>
<reference evidence="13 14" key="1">
    <citation type="submission" date="2022-05" db="EMBL/GenBank/DDBJ databases">
        <authorList>
            <consortium name="Genoscope - CEA"/>
            <person name="William W."/>
        </authorList>
    </citation>
    <scope>NUCLEOTIDE SEQUENCE [LARGE SCALE GENOMIC DNA]</scope>
</reference>
<keyword evidence="5" id="KW-0863">Zinc-finger</keyword>
<feature type="compositionally biased region" description="Basic residues" evidence="10">
    <location>
        <begin position="142"/>
        <end position="156"/>
    </location>
</feature>
<evidence type="ECO:0000256" key="2">
    <source>
        <dbReference type="ARBA" id="ARBA00005816"/>
    </source>
</evidence>
<comment type="caution">
    <text evidence="13">The sequence shown here is derived from an EMBL/GenBank/DDBJ whole genome shotgun (WGS) entry which is preliminary data.</text>
</comment>
<dbReference type="Proteomes" id="UP001159427">
    <property type="component" value="Unassembled WGS sequence"/>
</dbReference>
<evidence type="ECO:0000256" key="4">
    <source>
        <dbReference type="ARBA" id="ARBA00022723"/>
    </source>
</evidence>
<keyword evidence="8" id="KW-0131">Cell cycle</keyword>
<evidence type="ECO:0000256" key="8">
    <source>
        <dbReference type="ARBA" id="ARBA00023306"/>
    </source>
</evidence>
<evidence type="ECO:0000256" key="3">
    <source>
        <dbReference type="ARBA" id="ARBA00022679"/>
    </source>
</evidence>
<dbReference type="InterPro" id="IPR028005">
    <property type="entry name" value="AcTrfase_ESCO_Znf_dom"/>
</dbReference>